<dbReference type="EMBL" id="CP007031">
    <property type="protein sequence ID" value="AHF04075.1"/>
    <property type="molecule type" value="Genomic_DNA"/>
</dbReference>
<dbReference type="STRING" id="765910.MARPU_09505"/>
<dbReference type="Gene3D" id="1.10.530.10">
    <property type="match status" value="1"/>
</dbReference>
<dbReference type="InterPro" id="IPR000726">
    <property type="entry name" value="Glyco_hydro_19_cat"/>
</dbReference>
<dbReference type="eggNOG" id="COG3179">
    <property type="taxonomic scope" value="Bacteria"/>
</dbReference>
<dbReference type="KEGG" id="mpur:MARPU_09505"/>
<name>W0DZN3_MARPU</name>
<proteinExistence type="predicted"/>
<feature type="domain" description="Glycoside hydrolase family 19 catalytic" evidence="1">
    <location>
        <begin position="101"/>
        <end position="145"/>
    </location>
</feature>
<keyword evidence="3" id="KW-1185">Reference proteome</keyword>
<evidence type="ECO:0000259" key="1">
    <source>
        <dbReference type="Pfam" id="PF00182"/>
    </source>
</evidence>
<dbReference type="Pfam" id="PF00182">
    <property type="entry name" value="Glyco_hydro_19"/>
    <property type="match status" value="1"/>
</dbReference>
<protein>
    <submittedName>
        <fullName evidence="2">Chitinase</fullName>
    </submittedName>
</protein>
<dbReference type="InterPro" id="IPR023346">
    <property type="entry name" value="Lysozyme-like_dom_sf"/>
</dbReference>
<dbReference type="AlphaFoldDB" id="W0DZN3"/>
<reference evidence="2 3" key="1">
    <citation type="submission" date="2013-12" db="EMBL/GenBank/DDBJ databases">
        <authorList>
            <consortium name="DOE Joint Genome Institute"/>
            <person name="Bryant D.A."/>
            <person name="Huntemann M."/>
            <person name="Han J."/>
            <person name="Chen A."/>
            <person name="Kyrpides N."/>
            <person name="Mavromatis K."/>
            <person name="Markowitz V."/>
            <person name="Palaniappan K."/>
            <person name="Ivanova N."/>
            <person name="Schaumberg A."/>
            <person name="Pati A."/>
            <person name="Liolios K."/>
            <person name="Nordberg H.P."/>
            <person name="Cantor M.N."/>
            <person name="Hua S.X."/>
            <person name="Woyke T."/>
        </authorList>
    </citation>
    <scope>NUCLEOTIDE SEQUENCE [LARGE SCALE GENOMIC DNA]</scope>
    <source>
        <strain evidence="2 3">984</strain>
    </source>
</reference>
<sequence length="206" mass="22963">MSVKIDRRAFFDGMRRRFGGRLTQQQVDGTEALLAAIECEPGILCTQAAYILATAWHETARTMQPVRETLADSDGEAIRRLDRAWAAGRLPQVSRPYWRRDADGQTWLGRGHVQLTHRTNYARASELVGVDLLADPSRAMDPAISATILVRGALMGLFTGHRLANYLTPMTADYIGARRVINGRDRARDIAAYAHLFERTLKKAAA</sequence>
<dbReference type="Proteomes" id="UP000005275">
    <property type="component" value="Chromosome"/>
</dbReference>
<dbReference type="GO" id="GO:0006032">
    <property type="term" value="P:chitin catabolic process"/>
    <property type="evidence" value="ECO:0007669"/>
    <property type="project" value="InterPro"/>
</dbReference>
<evidence type="ECO:0000313" key="3">
    <source>
        <dbReference type="Proteomes" id="UP000005275"/>
    </source>
</evidence>
<evidence type="ECO:0000313" key="2">
    <source>
        <dbReference type="EMBL" id="AHF04075.1"/>
    </source>
</evidence>
<dbReference type="HOGENOM" id="CLU_077648_0_1_6"/>
<dbReference type="OrthoDB" id="9798982at2"/>
<gene>
    <name evidence="2" type="ORF">MARPU_09505</name>
</gene>
<dbReference type="GO" id="GO:0004568">
    <property type="term" value="F:chitinase activity"/>
    <property type="evidence" value="ECO:0007669"/>
    <property type="project" value="InterPro"/>
</dbReference>
<dbReference type="SUPFAM" id="SSF53955">
    <property type="entry name" value="Lysozyme-like"/>
    <property type="match status" value="1"/>
</dbReference>
<dbReference type="GO" id="GO:0016998">
    <property type="term" value="P:cell wall macromolecule catabolic process"/>
    <property type="evidence" value="ECO:0007669"/>
    <property type="project" value="InterPro"/>
</dbReference>
<organism evidence="2 3">
    <name type="scientific">Marichromatium purpuratum 984</name>
    <dbReference type="NCBI Taxonomy" id="765910"/>
    <lineage>
        <taxon>Bacteria</taxon>
        <taxon>Pseudomonadati</taxon>
        <taxon>Pseudomonadota</taxon>
        <taxon>Gammaproteobacteria</taxon>
        <taxon>Chromatiales</taxon>
        <taxon>Chromatiaceae</taxon>
        <taxon>Marichromatium</taxon>
    </lineage>
</organism>
<accession>W0DZN3</accession>